<dbReference type="Proteomes" id="UP001324115">
    <property type="component" value="Unassembled WGS sequence"/>
</dbReference>
<comment type="caution">
    <text evidence="2">The sequence shown here is derived from an EMBL/GenBank/DDBJ whole genome shotgun (WGS) entry which is preliminary data.</text>
</comment>
<dbReference type="AlphaFoldDB" id="A0AAN7IGX7"/>
<proteinExistence type="predicted"/>
<protein>
    <submittedName>
        <fullName evidence="2">Uncharacterized protein</fullName>
    </submittedName>
</protein>
<accession>A0AAN7IGX7</accession>
<dbReference type="PANTHER" id="PTHR31170:SF23">
    <property type="match status" value="1"/>
</dbReference>
<dbReference type="PANTHER" id="PTHR31170">
    <property type="entry name" value="BNAC04G53230D PROTEIN"/>
    <property type="match status" value="1"/>
</dbReference>
<reference evidence="2 3" key="1">
    <citation type="journal article" date="2023" name="G3 (Bethesda)">
        <title>A haplotype-resolved chromosome-scale genome for Quercus rubra L. provides insights into the genetics of adaptive traits for red oak species.</title>
        <authorList>
            <person name="Kapoor B."/>
            <person name="Jenkins J."/>
            <person name="Schmutz J."/>
            <person name="Zhebentyayeva T."/>
            <person name="Kuelheim C."/>
            <person name="Coggeshall M."/>
            <person name="Heim C."/>
            <person name="Lasky J.R."/>
            <person name="Leites L."/>
            <person name="Islam-Faridi N."/>
            <person name="Romero-Severson J."/>
            <person name="DeLeo V.L."/>
            <person name="Lucas S.M."/>
            <person name="Lazic D."/>
            <person name="Gailing O."/>
            <person name="Carlson J."/>
            <person name="Staton M."/>
        </authorList>
    </citation>
    <scope>NUCLEOTIDE SEQUENCE [LARGE SCALE GENOMIC DNA]</scope>
    <source>
        <strain evidence="2">Pseudo-F2</strain>
    </source>
</reference>
<dbReference type="InterPro" id="IPR004158">
    <property type="entry name" value="DUF247_pln"/>
</dbReference>
<gene>
    <name evidence="2" type="ORF">RGQ29_030263</name>
</gene>
<dbReference type="Pfam" id="PF03140">
    <property type="entry name" value="DUF247"/>
    <property type="match status" value="1"/>
</dbReference>
<sequence>MIIVPDHLCKVDEQAFTPLLISIGPIHCSNAKLQTMKKCKVRFCECLIQQAKIDLKNLVERIRAREKEIRSYYAESVVSSINNDDFVTMILVDGMFIFAYVLISYSNLFEDDPTIRIPNWMQQLLKSDLGIPNYMQPVLKSDLVLLENQLPFLVLEMLFQQVAESELEPLSVLEEPLSLRKLAFEFFGEYNIHSLAFRDFNANIEHFTAFKDFNGKIEHFTDLKYTATQLHEAGVTFKVVKKYDRCFFDMRFNLKNGVMEISCITLNDENIHLIRNIIALEQSCYVWHPFVTDFFVMLDFLIYNSKDVDLLCDKGILINYLGDSDTAASVVNSLNTNILWAKLWRQYFSTPWRAASTGAAIILLLFTAIQAICSLKEKGQKLLDEFSIVLLYYHK</sequence>
<evidence type="ECO:0000256" key="1">
    <source>
        <dbReference type="SAM" id="Coils"/>
    </source>
</evidence>
<keyword evidence="1" id="KW-0175">Coiled coil</keyword>
<name>A0AAN7IGX7_QUERU</name>
<keyword evidence="3" id="KW-1185">Reference proteome</keyword>
<feature type="coiled-coil region" evidence="1">
    <location>
        <begin position="48"/>
        <end position="75"/>
    </location>
</feature>
<dbReference type="EMBL" id="JAXUIC010000009">
    <property type="protein sequence ID" value="KAK4571787.1"/>
    <property type="molecule type" value="Genomic_DNA"/>
</dbReference>
<evidence type="ECO:0000313" key="2">
    <source>
        <dbReference type="EMBL" id="KAK4571787.1"/>
    </source>
</evidence>
<organism evidence="2 3">
    <name type="scientific">Quercus rubra</name>
    <name type="common">Northern red oak</name>
    <name type="synonym">Quercus borealis</name>
    <dbReference type="NCBI Taxonomy" id="3512"/>
    <lineage>
        <taxon>Eukaryota</taxon>
        <taxon>Viridiplantae</taxon>
        <taxon>Streptophyta</taxon>
        <taxon>Embryophyta</taxon>
        <taxon>Tracheophyta</taxon>
        <taxon>Spermatophyta</taxon>
        <taxon>Magnoliopsida</taxon>
        <taxon>eudicotyledons</taxon>
        <taxon>Gunneridae</taxon>
        <taxon>Pentapetalae</taxon>
        <taxon>rosids</taxon>
        <taxon>fabids</taxon>
        <taxon>Fagales</taxon>
        <taxon>Fagaceae</taxon>
        <taxon>Quercus</taxon>
    </lineage>
</organism>
<evidence type="ECO:0000313" key="3">
    <source>
        <dbReference type="Proteomes" id="UP001324115"/>
    </source>
</evidence>